<dbReference type="PROSITE" id="PS51257">
    <property type="entry name" value="PROKAR_LIPOPROTEIN"/>
    <property type="match status" value="1"/>
</dbReference>
<protein>
    <submittedName>
        <fullName evidence="3">Phosphate ABC transporter substrate-binding protein</fullName>
    </submittedName>
</protein>
<dbReference type="InterPro" id="IPR024370">
    <property type="entry name" value="PBP_domain"/>
</dbReference>
<sequence>MKIKIPIYLAIFFTFILSCKKSEHVVDTPQQGTITMEVDESFRSVSEALTSRYMALYPNTRINLVFKKEDFGYLDLLENKVRVIVMSRELSEKEKKAFKDKIDLDLQPAPFAADAVVFIVPKDSPRDSISTAELRQLLKSTDEKVIFDGTNSSNLNFVAQKLKTTPDQLKYSIINGNKNIAENLANLPDKIGAISLNTLSRPYDPEAEALRNSVKILKVSAGKQAYAPTVQNLANNKYPFSRILYFLTNEAYFGLGNGFIRFSCTQLGQIVVAKEGLQPYYIFNREVQMR</sequence>
<dbReference type="EMBL" id="RJUG01000004">
    <property type="protein sequence ID" value="ROI07647.1"/>
    <property type="molecule type" value="Genomic_DNA"/>
</dbReference>
<dbReference type="AlphaFoldDB" id="A0A3N0WRD3"/>
<evidence type="ECO:0000256" key="1">
    <source>
        <dbReference type="ARBA" id="ARBA00022729"/>
    </source>
</evidence>
<dbReference type="Proteomes" id="UP000270224">
    <property type="component" value="Unassembled WGS sequence"/>
</dbReference>
<comment type="caution">
    <text evidence="3">The sequence shown here is derived from an EMBL/GenBank/DDBJ whole genome shotgun (WGS) entry which is preliminary data.</text>
</comment>
<dbReference type="PANTHER" id="PTHR30570:SF1">
    <property type="entry name" value="PHOSPHATE-BINDING PROTEIN PSTS"/>
    <property type="match status" value="1"/>
</dbReference>
<accession>A0A3N0WRD3</accession>
<keyword evidence="1" id="KW-0732">Signal</keyword>
<proteinExistence type="predicted"/>
<dbReference type="RefSeq" id="WP_123265966.1">
    <property type="nucleotide sequence ID" value="NZ_RJUG01000004.1"/>
</dbReference>
<dbReference type="PANTHER" id="PTHR30570">
    <property type="entry name" value="PERIPLASMIC PHOSPHATE BINDING COMPONENT OF PHOSPHATE ABC TRANSPORTER"/>
    <property type="match status" value="1"/>
</dbReference>
<dbReference type="InterPro" id="IPR050811">
    <property type="entry name" value="Phosphate_ABC_transporter"/>
</dbReference>
<name>A0A3N0WRD3_9FLAO</name>
<evidence type="ECO:0000313" key="4">
    <source>
        <dbReference type="Proteomes" id="UP000270224"/>
    </source>
</evidence>
<feature type="domain" description="PBP" evidence="2">
    <location>
        <begin position="28"/>
        <end position="263"/>
    </location>
</feature>
<dbReference type="OrthoDB" id="1450880at2"/>
<organism evidence="3 4">
    <name type="scientific">Kaistella daneshvariae</name>
    <dbReference type="NCBI Taxonomy" id="2487074"/>
    <lineage>
        <taxon>Bacteria</taxon>
        <taxon>Pseudomonadati</taxon>
        <taxon>Bacteroidota</taxon>
        <taxon>Flavobacteriia</taxon>
        <taxon>Flavobacteriales</taxon>
        <taxon>Weeksellaceae</taxon>
        <taxon>Chryseobacterium group</taxon>
        <taxon>Kaistella</taxon>
    </lineage>
</organism>
<dbReference type="SUPFAM" id="SSF53850">
    <property type="entry name" value="Periplasmic binding protein-like II"/>
    <property type="match status" value="1"/>
</dbReference>
<dbReference type="Gene3D" id="3.40.190.10">
    <property type="entry name" value="Periplasmic binding protein-like II"/>
    <property type="match status" value="2"/>
</dbReference>
<evidence type="ECO:0000259" key="2">
    <source>
        <dbReference type="Pfam" id="PF12849"/>
    </source>
</evidence>
<evidence type="ECO:0000313" key="3">
    <source>
        <dbReference type="EMBL" id="ROI07647.1"/>
    </source>
</evidence>
<dbReference type="Pfam" id="PF12849">
    <property type="entry name" value="PBP_like_2"/>
    <property type="match status" value="1"/>
</dbReference>
<reference evidence="4" key="1">
    <citation type="submission" date="2018-11" db="EMBL/GenBank/DDBJ databases">
        <title>Proposal to divide the Flavobacteriaceae and reorganize its genera based on Amino Acid Identity values calculated from whole genome sequences.</title>
        <authorList>
            <person name="Nicholson A.C."/>
            <person name="Gulvik C.A."/>
            <person name="Whitney A.M."/>
            <person name="Humrighouse B.W."/>
            <person name="Bell M."/>
            <person name="Holmens B."/>
            <person name="Steigerwalt A."/>
            <person name="Villarma A."/>
            <person name="Sheth M."/>
            <person name="Batra D."/>
            <person name="Pryor J."/>
            <person name="Bernardet J.-F."/>
            <person name="Hugo C."/>
            <person name="Kampfer P."/>
            <person name="Newman J."/>
            <person name="Mcquiston J.R."/>
        </authorList>
    </citation>
    <scope>NUCLEOTIDE SEQUENCE [LARGE SCALE GENOMIC DNA]</scope>
    <source>
        <strain evidence="4">H3056</strain>
    </source>
</reference>
<gene>
    <name evidence="3" type="ORF">EGI11_08090</name>
</gene>